<feature type="binding site" evidence="5">
    <location>
        <position position="289"/>
    </location>
    <ligand>
        <name>S-adenosyl-L-methionine</name>
        <dbReference type="ChEBI" id="CHEBI:59789"/>
    </ligand>
</feature>
<dbReference type="InterPro" id="IPR049560">
    <property type="entry name" value="MeTrfase_RsmB-F_NOP2_cat"/>
</dbReference>
<dbReference type="AlphaFoldDB" id="A0A8A4TU45"/>
<dbReference type="GO" id="GO:0001510">
    <property type="term" value="P:RNA methylation"/>
    <property type="evidence" value="ECO:0007669"/>
    <property type="project" value="InterPro"/>
</dbReference>
<keyword evidence="3 5" id="KW-0949">S-adenosyl-L-methionine</keyword>
<dbReference type="InterPro" id="IPR029063">
    <property type="entry name" value="SAM-dependent_MTases_sf"/>
</dbReference>
<dbReference type="PRINTS" id="PR02008">
    <property type="entry name" value="RCMTFAMILY"/>
</dbReference>
<evidence type="ECO:0000313" key="8">
    <source>
        <dbReference type="Proteomes" id="UP000663929"/>
    </source>
</evidence>
<keyword evidence="2 5" id="KW-0808">Transferase</keyword>
<dbReference type="PROSITE" id="PS51686">
    <property type="entry name" value="SAM_MT_RSMB_NOP"/>
    <property type="match status" value="1"/>
</dbReference>
<sequence>MARGPKQIRDARTLAVRCLVESSRGRRLVPEAMHRFDHALSSRDLAFAHEMVYGTYRYLPGLEKVLARFCPKPKFPPEIRWLLLSSLYQIGFMRTKDYAVFDEANKLAVHLGYPRLKGLVNAVLRNAQRAGDALWRDKDGADWLLPTWLKDLLAGQHGADAVADWTRTWRDRAELAYWRNDAPVSEEERRSDVVPHGFRRQSALPPEWLSEGRIYIQNESSQAVSELACRLKPKTVLDLCAAPGGKSCYVASFSGCDTLVASDMAPERVALIEENRNRLGLDFETLCADATQLAWDKPLCDLVMLDAPCSGIGILGRHPEIKHHKSQPVDESLKKTQAALLKRGWELVAPGGYLLYTVCSLDMSEVPPPPEGAVVDVQALAHMPSGVPLTHFERLFRISPSNVFDGFCGMLLSKPK</sequence>
<dbReference type="Pfam" id="PF01029">
    <property type="entry name" value="NusB"/>
    <property type="match status" value="1"/>
</dbReference>
<dbReference type="Proteomes" id="UP000663929">
    <property type="component" value="Chromosome"/>
</dbReference>
<dbReference type="SUPFAM" id="SSF48013">
    <property type="entry name" value="NusB-like"/>
    <property type="match status" value="1"/>
</dbReference>
<dbReference type="InterPro" id="IPR023267">
    <property type="entry name" value="RCMT"/>
</dbReference>
<dbReference type="CDD" id="cd02440">
    <property type="entry name" value="AdoMet_MTases"/>
    <property type="match status" value="1"/>
</dbReference>
<dbReference type="GO" id="GO:0008173">
    <property type="term" value="F:RNA methyltransferase activity"/>
    <property type="evidence" value="ECO:0007669"/>
    <property type="project" value="InterPro"/>
</dbReference>
<organism evidence="7 8">
    <name type="scientific">Sulfidibacter corallicola</name>
    <dbReference type="NCBI Taxonomy" id="2818388"/>
    <lineage>
        <taxon>Bacteria</taxon>
        <taxon>Pseudomonadati</taxon>
        <taxon>Acidobacteriota</taxon>
        <taxon>Holophagae</taxon>
        <taxon>Acanthopleuribacterales</taxon>
        <taxon>Acanthopleuribacteraceae</taxon>
        <taxon>Sulfidibacter</taxon>
    </lineage>
</organism>
<dbReference type="InterPro" id="IPR035926">
    <property type="entry name" value="NusB-like_sf"/>
</dbReference>
<evidence type="ECO:0000256" key="1">
    <source>
        <dbReference type="ARBA" id="ARBA00022603"/>
    </source>
</evidence>
<dbReference type="Gene3D" id="3.40.50.150">
    <property type="entry name" value="Vaccinia Virus protein VP39"/>
    <property type="match status" value="1"/>
</dbReference>
<accession>A0A8A4TU45</accession>
<dbReference type="Gene3D" id="1.10.940.10">
    <property type="entry name" value="NusB-like"/>
    <property type="match status" value="1"/>
</dbReference>
<dbReference type="InterPro" id="IPR001678">
    <property type="entry name" value="MeTrfase_RsmB-F_NOP2_dom"/>
</dbReference>
<gene>
    <name evidence="7" type="ORF">J3U87_11065</name>
</gene>
<name>A0A8A4TU45_SULCO</name>
<feature type="active site" description="Nucleophile" evidence="5">
    <location>
        <position position="359"/>
    </location>
</feature>
<keyword evidence="1 5" id="KW-0489">Methyltransferase</keyword>
<dbReference type="Pfam" id="PF01189">
    <property type="entry name" value="Methyltr_RsmB-F"/>
    <property type="match status" value="1"/>
</dbReference>
<feature type="domain" description="SAM-dependent MTase RsmB/NOP-type" evidence="6">
    <location>
        <begin position="151"/>
        <end position="415"/>
    </location>
</feature>
<keyword evidence="4 5" id="KW-0694">RNA-binding</keyword>
<dbReference type="EMBL" id="CP071793">
    <property type="protein sequence ID" value="QTD52993.1"/>
    <property type="molecule type" value="Genomic_DNA"/>
</dbReference>
<evidence type="ECO:0000256" key="2">
    <source>
        <dbReference type="ARBA" id="ARBA00022679"/>
    </source>
</evidence>
<evidence type="ECO:0000256" key="5">
    <source>
        <dbReference type="PROSITE-ProRule" id="PRU01023"/>
    </source>
</evidence>
<dbReference type="GO" id="GO:0006355">
    <property type="term" value="P:regulation of DNA-templated transcription"/>
    <property type="evidence" value="ECO:0007669"/>
    <property type="project" value="InterPro"/>
</dbReference>
<reference evidence="7" key="1">
    <citation type="submission" date="2021-03" db="EMBL/GenBank/DDBJ databases">
        <title>Acanthopleuribacteraceae sp. M133.</title>
        <authorList>
            <person name="Wang G."/>
        </authorList>
    </citation>
    <scope>NUCLEOTIDE SEQUENCE</scope>
    <source>
        <strain evidence="7">M133</strain>
    </source>
</reference>
<dbReference type="GO" id="GO:0003723">
    <property type="term" value="F:RNA binding"/>
    <property type="evidence" value="ECO:0007669"/>
    <property type="project" value="UniProtKB-UniRule"/>
</dbReference>
<protein>
    <recommendedName>
        <fullName evidence="6">SAM-dependent MTase RsmB/NOP-type domain-containing protein</fullName>
    </recommendedName>
</protein>
<keyword evidence="8" id="KW-1185">Reference proteome</keyword>
<proteinExistence type="inferred from homology"/>
<evidence type="ECO:0000313" key="7">
    <source>
        <dbReference type="EMBL" id="QTD52993.1"/>
    </source>
</evidence>
<dbReference type="PANTHER" id="PTHR22807">
    <property type="entry name" value="NOP2 YEAST -RELATED NOL1/NOP2/FMU SUN DOMAIN-CONTAINING"/>
    <property type="match status" value="1"/>
</dbReference>
<feature type="binding site" evidence="5">
    <location>
        <position position="306"/>
    </location>
    <ligand>
        <name>S-adenosyl-L-methionine</name>
        <dbReference type="ChEBI" id="CHEBI:59789"/>
    </ligand>
</feature>
<feature type="binding site" evidence="5">
    <location>
        <begin position="240"/>
        <end position="246"/>
    </location>
    <ligand>
        <name>S-adenosyl-L-methionine</name>
        <dbReference type="ChEBI" id="CHEBI:59789"/>
    </ligand>
</feature>
<evidence type="ECO:0000259" key="6">
    <source>
        <dbReference type="PROSITE" id="PS51686"/>
    </source>
</evidence>
<dbReference type="InterPro" id="IPR006027">
    <property type="entry name" value="NusB_RsmB_TIM44"/>
</dbReference>
<dbReference type="PANTHER" id="PTHR22807:SF53">
    <property type="entry name" value="RIBOSOMAL RNA SMALL SUBUNIT METHYLTRANSFERASE B-RELATED"/>
    <property type="match status" value="1"/>
</dbReference>
<feature type="binding site" evidence="5">
    <location>
        <position position="263"/>
    </location>
    <ligand>
        <name>S-adenosyl-L-methionine</name>
        <dbReference type="ChEBI" id="CHEBI:59789"/>
    </ligand>
</feature>
<dbReference type="SUPFAM" id="SSF53335">
    <property type="entry name" value="S-adenosyl-L-methionine-dependent methyltransferases"/>
    <property type="match status" value="1"/>
</dbReference>
<dbReference type="KEGG" id="scor:J3U87_11065"/>
<evidence type="ECO:0000256" key="3">
    <source>
        <dbReference type="ARBA" id="ARBA00022691"/>
    </source>
</evidence>
<evidence type="ECO:0000256" key="4">
    <source>
        <dbReference type="ARBA" id="ARBA00022884"/>
    </source>
</evidence>
<comment type="similarity">
    <text evidence="5">Belongs to the class I-like SAM-binding methyltransferase superfamily. RsmB/NOP family.</text>
</comment>
<dbReference type="RefSeq" id="WP_237383091.1">
    <property type="nucleotide sequence ID" value="NZ_CP071793.1"/>
</dbReference>